<dbReference type="Ensembl" id="ENSGWIT00000021245.1">
    <property type="protein sequence ID" value="ENSGWIP00000019306.1"/>
    <property type="gene ID" value="ENSGWIG00000010571.1"/>
</dbReference>
<feature type="region of interest" description="Disordered" evidence="1">
    <location>
        <begin position="671"/>
        <end position="749"/>
    </location>
</feature>
<feature type="region of interest" description="Disordered" evidence="1">
    <location>
        <begin position="581"/>
        <end position="635"/>
    </location>
</feature>
<dbReference type="PANTHER" id="PTHR11852">
    <property type="entry name" value="PLATELET-ACTIVATING FACTOR ACETYLHYDROLASE"/>
    <property type="match status" value="1"/>
</dbReference>
<dbReference type="Proteomes" id="UP000694680">
    <property type="component" value="Chromosome 16"/>
</dbReference>
<reference evidence="3" key="2">
    <citation type="submission" date="2025-08" db="UniProtKB">
        <authorList>
            <consortium name="Ensembl"/>
        </authorList>
    </citation>
    <scope>IDENTIFICATION</scope>
</reference>
<dbReference type="PANTHER" id="PTHR11852:SF4">
    <property type="entry name" value="LITTLE ELONGATION COMPLEX SUBUNIT 1"/>
    <property type="match status" value="1"/>
</dbReference>
<feature type="region of interest" description="Disordered" evidence="1">
    <location>
        <begin position="217"/>
        <end position="251"/>
    </location>
</feature>
<evidence type="ECO:0000313" key="3">
    <source>
        <dbReference type="Ensembl" id="ENSGWIP00000019306.1"/>
    </source>
</evidence>
<feature type="compositionally biased region" description="Polar residues" evidence="1">
    <location>
        <begin position="217"/>
        <end position="244"/>
    </location>
</feature>
<feature type="compositionally biased region" description="Basic and acidic residues" evidence="1">
    <location>
        <begin position="263"/>
        <end position="287"/>
    </location>
</feature>
<reference evidence="3" key="3">
    <citation type="submission" date="2025-09" db="UniProtKB">
        <authorList>
            <consortium name="Ensembl"/>
        </authorList>
    </citation>
    <scope>IDENTIFICATION</scope>
</reference>
<evidence type="ECO:0000313" key="4">
    <source>
        <dbReference type="Proteomes" id="UP000694680"/>
    </source>
</evidence>
<feature type="region of interest" description="Disordered" evidence="1">
    <location>
        <begin position="352"/>
        <end position="391"/>
    </location>
</feature>
<feature type="region of interest" description="Disordered" evidence="1">
    <location>
        <begin position="122"/>
        <end position="174"/>
    </location>
</feature>
<protein>
    <recommendedName>
        <fullName evidence="2">Little elongation complex subunit 1 C-terminal domain-containing protein</fullName>
    </recommendedName>
</protein>
<keyword evidence="4" id="KW-1185">Reference proteome</keyword>
<name>A0A8C5EBA4_GOUWI</name>
<feature type="compositionally biased region" description="Polar residues" evidence="1">
    <location>
        <begin position="676"/>
        <end position="696"/>
    </location>
</feature>
<reference evidence="3" key="1">
    <citation type="submission" date="2020-06" db="EMBL/GenBank/DDBJ databases">
        <authorList>
            <consortium name="Wellcome Sanger Institute Data Sharing"/>
        </authorList>
    </citation>
    <scope>NUCLEOTIDE SEQUENCE [LARGE SCALE GENOMIC DNA]</scope>
</reference>
<organism evidence="3 4">
    <name type="scientific">Gouania willdenowi</name>
    <name type="common">Blunt-snouted clingfish</name>
    <name type="synonym">Lepadogaster willdenowi</name>
    <dbReference type="NCBI Taxonomy" id="441366"/>
    <lineage>
        <taxon>Eukaryota</taxon>
        <taxon>Metazoa</taxon>
        <taxon>Chordata</taxon>
        <taxon>Craniata</taxon>
        <taxon>Vertebrata</taxon>
        <taxon>Euteleostomi</taxon>
        <taxon>Actinopterygii</taxon>
        <taxon>Neopterygii</taxon>
        <taxon>Teleostei</taxon>
        <taxon>Neoteleostei</taxon>
        <taxon>Acanthomorphata</taxon>
        <taxon>Ovalentaria</taxon>
        <taxon>Blenniimorphae</taxon>
        <taxon>Blenniiformes</taxon>
        <taxon>Gobiesocoidei</taxon>
        <taxon>Gobiesocidae</taxon>
        <taxon>Gobiesocinae</taxon>
        <taxon>Gouania</taxon>
    </lineage>
</organism>
<feature type="region of interest" description="Disordered" evidence="1">
    <location>
        <begin position="448"/>
        <end position="471"/>
    </location>
</feature>
<feature type="compositionally biased region" description="Basic and acidic residues" evidence="1">
    <location>
        <begin position="357"/>
        <end position="375"/>
    </location>
</feature>
<sequence>METDEEEMNPVEPIKDIPQVDFKKVCTPPTSQKSLEIVTFSTKKTMELLVVKTQDGEENPSATDFTMTDLKNVTSLTSGHEEIAHNPKETPTEQEPATPEMELPNITSSDVLILGATFPLPADSLHQQSSDASRMSEAEDVAIEEMQHQPESFNSSTSAEMVDPYNDGSSREPDGLLLPANGHNRLVSSSSFAKTIKEHHNSNSRVTLAIPLQVQENTGSNHQEENTLALSPPSLSNNGTNKSILSKDPNEKMEVDKSLEHLEVEDDTGHLEIDSLTDLTDKDKPEESLTSTMMTNKDEGLHSEPAHGQANVTTPSMANATDTGGLDGDSSFVESRIKSKLFCLESPVMKNTVESSPHQDQRLEAGNIEKIESKTPTDPTVPPDDEPQTVEEGSSVCTSLSLSNSLPLINEQTVETHLNQENIDVHFEHVSTNKNPTISIMEEKEVTKTVNESDIPPNQEKTDCPALLNHRSSSPKALDNCVMLSVKEMESPDISEAKTESTTVSLTVAESTESIGVIRAEVGTPLPPLLTPVSTPPQVTKSINPRQAIGKLLFPSPMDTLASPTTLVQAELTPNHQHVSNTYMLNSPIPSNGVPSSPLQFGSATPKHAVPVPGRLPSTVMNSSPSSSSTSLSQENSMRILDTMYPELSARARTLSILRGNVNLNLCSESGALPTTPDSQKSSFKSVSANPTAFTKTDSRGEKRAATGSHEPKSKSQRLNDCPSRVSSKQVPSSLSNSGEATLLQTKSVGQPEIRTGTELISCGKAAEESLVASFFEKIESQCFDLFPVIRCHLHVGNLPTKPVLREEEKEVLSEIFKNSATADVMTLAIVNKLKAEKKKLSTNYMQALCRVYTGICRRKSYQEKARILAYNILIEDFPDCALLVLFIVTTWPSVLSHNSSLCQAIHTITKLKAHGELFRCLSAFLGWEKSPPDDIDSLITRNLSEIKSGSNQSFTKHIRYGNDLSAESWEHVFTLHLLCTHKKWKWTFEHFLGKELWPLMNTWVTQPRGQQEPVSDATVAVVLRLIGSLGQLGLKEKCVPSVLTVAEVINTFGRHGQREGVPWEVQLAAVYCVYDLSPCNPKQALEALAEWRAETSQSVPPAVSSCINQLASICRQVTS</sequence>
<feature type="domain" description="Little elongation complex subunit 1 C-terminal" evidence="2">
    <location>
        <begin position="921"/>
        <end position="1111"/>
    </location>
</feature>
<evidence type="ECO:0000259" key="2">
    <source>
        <dbReference type="Pfam" id="PF25817"/>
    </source>
</evidence>
<dbReference type="AlphaFoldDB" id="A0A8C5EBA4"/>
<evidence type="ECO:0000256" key="1">
    <source>
        <dbReference type="SAM" id="MobiDB-lite"/>
    </source>
</evidence>
<feature type="compositionally biased region" description="Basic and acidic residues" evidence="1">
    <location>
        <begin position="79"/>
        <end position="91"/>
    </location>
</feature>
<feature type="compositionally biased region" description="Low complexity" evidence="1">
    <location>
        <begin position="616"/>
        <end position="635"/>
    </location>
</feature>
<feature type="region of interest" description="Disordered" evidence="1">
    <location>
        <begin position="79"/>
        <end position="101"/>
    </location>
</feature>
<feature type="region of interest" description="Disordered" evidence="1">
    <location>
        <begin position="263"/>
        <end position="289"/>
    </location>
</feature>
<feature type="compositionally biased region" description="Polar residues" evidence="1">
    <location>
        <begin position="725"/>
        <end position="749"/>
    </location>
</feature>
<proteinExistence type="predicted"/>
<dbReference type="Pfam" id="PF25817">
    <property type="entry name" value="ICE1_C"/>
    <property type="match status" value="1"/>
</dbReference>
<feature type="compositionally biased region" description="Polar residues" evidence="1">
    <location>
        <begin position="149"/>
        <end position="159"/>
    </location>
</feature>
<accession>A0A8C5EBA4</accession>
<feature type="compositionally biased region" description="Polar residues" evidence="1">
    <location>
        <begin position="581"/>
        <end position="603"/>
    </location>
</feature>
<dbReference type="InterPro" id="IPR057881">
    <property type="entry name" value="ICE1_C"/>
</dbReference>
<feature type="compositionally biased region" description="Basic and acidic residues" evidence="1">
    <location>
        <begin position="697"/>
        <end position="714"/>
    </location>
</feature>